<name>A0A7J6LV49_PERCH</name>
<organism evidence="7 8">
    <name type="scientific">Perkinsus chesapeaki</name>
    <name type="common">Clam parasite</name>
    <name type="synonym">Perkinsus andrewsi</name>
    <dbReference type="NCBI Taxonomy" id="330153"/>
    <lineage>
        <taxon>Eukaryota</taxon>
        <taxon>Sar</taxon>
        <taxon>Alveolata</taxon>
        <taxon>Perkinsozoa</taxon>
        <taxon>Perkinsea</taxon>
        <taxon>Perkinsida</taxon>
        <taxon>Perkinsidae</taxon>
        <taxon>Perkinsus</taxon>
    </lineage>
</organism>
<feature type="domain" description="Ubiquitin-like protease family profile" evidence="6">
    <location>
        <begin position="35"/>
        <end position="237"/>
    </location>
</feature>
<keyword evidence="4" id="KW-0788">Thiol protease</keyword>
<dbReference type="PROSITE" id="PS50600">
    <property type="entry name" value="ULP_PROTEASE"/>
    <property type="match status" value="1"/>
</dbReference>
<evidence type="ECO:0000259" key="6">
    <source>
        <dbReference type="PROSITE" id="PS50600"/>
    </source>
</evidence>
<comment type="similarity">
    <text evidence="1">Belongs to the peptidase C48 family.</text>
</comment>
<dbReference type="GO" id="GO:0016926">
    <property type="term" value="P:protein desumoylation"/>
    <property type="evidence" value="ECO:0007669"/>
    <property type="project" value="UniProtKB-ARBA"/>
</dbReference>
<keyword evidence="8" id="KW-1185">Reference proteome</keyword>
<dbReference type="GO" id="GO:0008234">
    <property type="term" value="F:cysteine-type peptidase activity"/>
    <property type="evidence" value="ECO:0007669"/>
    <property type="project" value="UniProtKB-KW"/>
</dbReference>
<evidence type="ECO:0000256" key="4">
    <source>
        <dbReference type="ARBA" id="ARBA00022807"/>
    </source>
</evidence>
<dbReference type="Gene3D" id="3.40.395.10">
    <property type="entry name" value="Adenoviral Proteinase, Chain A"/>
    <property type="match status" value="1"/>
</dbReference>
<evidence type="ECO:0000256" key="5">
    <source>
        <dbReference type="SAM" id="MobiDB-lite"/>
    </source>
</evidence>
<sequence>MSTSEVLSIPSSSSDSDSSSSQPSTSRMDIRYRSHVLSQRDAELLGPGELLNDNLIGFFLDIFTSVLGQDSVYAFSTFFFTQLAQKELANGWERVKNWTKNVDIFAHDLLIFPINEANQHWWLIAVIRPRSLIRQVIGYPQTESPPGKLLILDSRDCELPEEKKVLSFLHQKAAITVVWYLGKVYLETFGMPEESRLNKKSINASLKHIALFPGEHHPKQDNEYDCGVFLLEFAKRLCAGRENLVRRKEITEMFLAEDNGVLAFGQRTVSRRRKALRKLCSSRWMARGGDVEKDLSSAIGRRIFLESLGKPVEKPQGGFTEGLLAEKRRRENNEKKREVGKYLAKNLASLSERKRIKEGAVSKNKMARVRK</sequence>
<keyword evidence="2" id="KW-0645">Protease</keyword>
<proteinExistence type="inferred from homology"/>
<dbReference type="AlphaFoldDB" id="A0A7J6LV49"/>
<evidence type="ECO:0000256" key="1">
    <source>
        <dbReference type="ARBA" id="ARBA00005234"/>
    </source>
</evidence>
<dbReference type="Proteomes" id="UP000591131">
    <property type="component" value="Unassembled WGS sequence"/>
</dbReference>
<comment type="caution">
    <text evidence="7">The sequence shown here is derived from an EMBL/GenBank/DDBJ whole genome shotgun (WGS) entry which is preliminary data.</text>
</comment>
<dbReference type="OrthoDB" id="442460at2759"/>
<dbReference type="Pfam" id="PF02902">
    <property type="entry name" value="Peptidase_C48"/>
    <property type="match status" value="1"/>
</dbReference>
<evidence type="ECO:0000313" key="7">
    <source>
        <dbReference type="EMBL" id="KAF4663145.1"/>
    </source>
</evidence>
<dbReference type="PANTHER" id="PTHR46915:SF2">
    <property type="entry name" value="UBIQUITIN-LIKE PROTEASE 4"/>
    <property type="match status" value="1"/>
</dbReference>
<accession>A0A7J6LV49</accession>
<dbReference type="InterPro" id="IPR038765">
    <property type="entry name" value="Papain-like_cys_pep_sf"/>
</dbReference>
<protein>
    <recommendedName>
        <fullName evidence="6">Ubiquitin-like protease family profile domain-containing protein</fullName>
    </recommendedName>
</protein>
<dbReference type="SUPFAM" id="SSF54001">
    <property type="entry name" value="Cysteine proteinases"/>
    <property type="match status" value="1"/>
</dbReference>
<evidence type="ECO:0000256" key="2">
    <source>
        <dbReference type="ARBA" id="ARBA00022670"/>
    </source>
</evidence>
<evidence type="ECO:0000313" key="8">
    <source>
        <dbReference type="Proteomes" id="UP000591131"/>
    </source>
</evidence>
<dbReference type="EMBL" id="JAAPAO010000326">
    <property type="protein sequence ID" value="KAF4663145.1"/>
    <property type="molecule type" value="Genomic_DNA"/>
</dbReference>
<keyword evidence="3" id="KW-0378">Hydrolase</keyword>
<feature type="compositionally biased region" description="Low complexity" evidence="5">
    <location>
        <begin position="1"/>
        <end position="26"/>
    </location>
</feature>
<dbReference type="InterPro" id="IPR003653">
    <property type="entry name" value="Peptidase_C48_C"/>
</dbReference>
<dbReference type="GO" id="GO:0006508">
    <property type="term" value="P:proteolysis"/>
    <property type="evidence" value="ECO:0007669"/>
    <property type="project" value="UniProtKB-KW"/>
</dbReference>
<dbReference type="PANTHER" id="PTHR46915">
    <property type="entry name" value="UBIQUITIN-LIKE PROTEASE 4-RELATED"/>
    <property type="match status" value="1"/>
</dbReference>
<evidence type="ECO:0000256" key="3">
    <source>
        <dbReference type="ARBA" id="ARBA00022801"/>
    </source>
</evidence>
<reference evidence="7 8" key="1">
    <citation type="submission" date="2020-04" db="EMBL/GenBank/DDBJ databases">
        <title>Perkinsus chesapeaki whole genome sequence.</title>
        <authorList>
            <person name="Bogema D.R."/>
        </authorList>
    </citation>
    <scope>NUCLEOTIDE SEQUENCE [LARGE SCALE GENOMIC DNA]</scope>
    <source>
        <strain evidence="7">ATCC PRA-425</strain>
    </source>
</reference>
<feature type="region of interest" description="Disordered" evidence="5">
    <location>
        <begin position="1"/>
        <end position="27"/>
    </location>
</feature>
<gene>
    <name evidence="7" type="ORF">FOL47_005891</name>
</gene>